<proteinExistence type="predicted"/>
<reference evidence="1 2" key="1">
    <citation type="submission" date="2015-01" db="EMBL/GenBank/DDBJ databases">
        <title>The Genome Sequence of Exophiala oligosperma CBS72588.</title>
        <authorList>
            <consortium name="The Broad Institute Genomics Platform"/>
            <person name="Cuomo C."/>
            <person name="de Hoog S."/>
            <person name="Gorbushina A."/>
            <person name="Stielow B."/>
            <person name="Teixiera M."/>
            <person name="Abouelleil A."/>
            <person name="Chapman S.B."/>
            <person name="Priest M."/>
            <person name="Young S.K."/>
            <person name="Wortman J."/>
            <person name="Nusbaum C."/>
            <person name="Birren B."/>
        </authorList>
    </citation>
    <scope>NUCLEOTIDE SEQUENCE [LARGE SCALE GENOMIC DNA]</scope>
    <source>
        <strain evidence="1 2">CBS 72588</strain>
    </source>
</reference>
<dbReference type="EMBL" id="KN847356">
    <property type="protein sequence ID" value="KIW36459.1"/>
    <property type="molecule type" value="Genomic_DNA"/>
</dbReference>
<sequence length="116" mass="12741">TTKANGATRFIPGSHLWKHDTPPAEDLCVYAELEPGDGFIMLASCYHGGSANTTTNQERLEENQYLNNSPEVLASLYDDEMLKLIGYNLSAPFLGWIKEGHPLAALGRAQPLGDMY</sequence>
<keyword evidence="2" id="KW-1185">Reference proteome</keyword>
<dbReference type="VEuPathDB" id="FungiDB:PV06_11275"/>
<feature type="non-terminal residue" evidence="1">
    <location>
        <position position="1"/>
    </location>
</feature>
<organism evidence="1 2">
    <name type="scientific">Exophiala oligosperma</name>
    <dbReference type="NCBI Taxonomy" id="215243"/>
    <lineage>
        <taxon>Eukaryota</taxon>
        <taxon>Fungi</taxon>
        <taxon>Dikarya</taxon>
        <taxon>Ascomycota</taxon>
        <taxon>Pezizomycotina</taxon>
        <taxon>Eurotiomycetes</taxon>
        <taxon>Chaetothyriomycetidae</taxon>
        <taxon>Chaetothyriales</taxon>
        <taxon>Herpotrichiellaceae</taxon>
        <taxon>Exophiala</taxon>
    </lineage>
</organism>
<evidence type="ECO:0000313" key="2">
    <source>
        <dbReference type="Proteomes" id="UP000053342"/>
    </source>
</evidence>
<dbReference type="GeneID" id="27363349"/>
<protein>
    <recommendedName>
        <fullName evidence="3">Phytanoyl-CoA dioxygenase</fullName>
    </recommendedName>
</protein>
<gene>
    <name evidence="1" type="ORF">PV06_11275</name>
</gene>
<evidence type="ECO:0000313" key="1">
    <source>
        <dbReference type="EMBL" id="KIW36459.1"/>
    </source>
</evidence>
<dbReference type="OrthoDB" id="4132605at2759"/>
<dbReference type="Pfam" id="PF05721">
    <property type="entry name" value="PhyH"/>
    <property type="match status" value="1"/>
</dbReference>
<dbReference type="HOGENOM" id="CLU_169102_0_0_1"/>
<dbReference type="AlphaFoldDB" id="A0A0D2DL74"/>
<dbReference type="RefSeq" id="XP_016256675.1">
    <property type="nucleotide sequence ID" value="XM_016412921.1"/>
</dbReference>
<evidence type="ECO:0008006" key="3">
    <source>
        <dbReference type="Google" id="ProtNLM"/>
    </source>
</evidence>
<dbReference type="SUPFAM" id="SSF51197">
    <property type="entry name" value="Clavaminate synthase-like"/>
    <property type="match status" value="1"/>
</dbReference>
<dbReference type="Gene3D" id="2.60.120.620">
    <property type="entry name" value="q2cbj1_9rhob like domain"/>
    <property type="match status" value="1"/>
</dbReference>
<dbReference type="InterPro" id="IPR008775">
    <property type="entry name" value="Phytyl_CoA_dOase-like"/>
</dbReference>
<accession>A0A0D2DL74</accession>
<dbReference type="Proteomes" id="UP000053342">
    <property type="component" value="Unassembled WGS sequence"/>
</dbReference>
<name>A0A0D2DL74_9EURO</name>
<dbReference type="STRING" id="215243.A0A0D2DL74"/>